<keyword evidence="4" id="KW-0812">Transmembrane</keyword>
<dbReference type="GO" id="GO:0051301">
    <property type="term" value="P:cell division"/>
    <property type="evidence" value="ECO:0007669"/>
    <property type="project" value="UniProtKB-KW"/>
</dbReference>
<dbReference type="InterPro" id="IPR026579">
    <property type="entry name" value="FtsQ"/>
</dbReference>
<keyword evidence="11" id="KW-1185">Reference proteome</keyword>
<dbReference type="Gene3D" id="3.10.20.310">
    <property type="entry name" value="membrane protein fhac"/>
    <property type="match status" value="1"/>
</dbReference>
<keyword evidence="7" id="KW-0131">Cell cycle</keyword>
<evidence type="ECO:0000256" key="6">
    <source>
        <dbReference type="ARBA" id="ARBA00023136"/>
    </source>
</evidence>
<name>A0ABW5DDD1_9BACT</name>
<evidence type="ECO:0000256" key="1">
    <source>
        <dbReference type="ARBA" id="ARBA00004370"/>
    </source>
</evidence>
<proteinExistence type="predicted"/>
<keyword evidence="5" id="KW-1133">Transmembrane helix</keyword>
<feature type="region of interest" description="Disordered" evidence="8">
    <location>
        <begin position="291"/>
        <end position="327"/>
    </location>
</feature>
<evidence type="ECO:0000256" key="5">
    <source>
        <dbReference type="ARBA" id="ARBA00022989"/>
    </source>
</evidence>
<organism evidence="10 11">
    <name type="scientific">Luteolibacter algae</name>
    <dbReference type="NCBI Taxonomy" id="454151"/>
    <lineage>
        <taxon>Bacteria</taxon>
        <taxon>Pseudomonadati</taxon>
        <taxon>Verrucomicrobiota</taxon>
        <taxon>Verrucomicrobiia</taxon>
        <taxon>Verrucomicrobiales</taxon>
        <taxon>Verrucomicrobiaceae</taxon>
        <taxon>Luteolibacter</taxon>
    </lineage>
</organism>
<evidence type="ECO:0000256" key="4">
    <source>
        <dbReference type="ARBA" id="ARBA00022692"/>
    </source>
</evidence>
<dbReference type="PROSITE" id="PS51779">
    <property type="entry name" value="POTRA"/>
    <property type="match status" value="1"/>
</dbReference>
<dbReference type="EMBL" id="JBHUIT010000031">
    <property type="protein sequence ID" value="MFD2257661.1"/>
    <property type="molecule type" value="Genomic_DNA"/>
</dbReference>
<sequence>MRKKTSRTRRHRHHVKVLKSEVMSPRIAWFNFLSFLKVVGKLAFTFVLLGALAYGIRQAIEHSFHRNPDFRLQAIKLNHNDILDEPALVEFLDIDLAGNIFDFDTDFMEQRLLDIPGISAAHIKRRLPGTLAFEISTRKPVAWIACPEENFPYNRSQSAMLVDYEGYVYPCPPGQVSMAEKLPVFHLAPDPAHPLRQEANIDHPHYKHCLRLLKSFANRYPSDIAMIESISQENEWSLLLKTRSGTMATFGLGDHKRQLDYFSRALHHAHKKGYQIATINLIPKRNVPITVRGDDRPPRAIPVSEDSLSDTGESQRTTDLRSLLNRN</sequence>
<comment type="caution">
    <text evidence="10">The sequence shown here is derived from an EMBL/GenBank/DDBJ whole genome shotgun (WGS) entry which is preliminary data.</text>
</comment>
<evidence type="ECO:0000256" key="2">
    <source>
        <dbReference type="ARBA" id="ARBA00022475"/>
    </source>
</evidence>
<dbReference type="PANTHER" id="PTHR35851:SF1">
    <property type="entry name" value="CELL DIVISION PROTEIN FTSQ"/>
    <property type="match status" value="1"/>
</dbReference>
<evidence type="ECO:0000256" key="7">
    <source>
        <dbReference type="ARBA" id="ARBA00023306"/>
    </source>
</evidence>
<comment type="subcellular location">
    <subcellularLocation>
        <location evidence="1">Membrane</location>
    </subcellularLocation>
</comment>
<gene>
    <name evidence="10" type="ORF">ACFSSA_13340</name>
</gene>
<accession>A0ABW5DDD1</accession>
<dbReference type="InterPro" id="IPR013685">
    <property type="entry name" value="POTRA_FtsQ_type"/>
</dbReference>
<dbReference type="InterPro" id="IPR034746">
    <property type="entry name" value="POTRA"/>
</dbReference>
<dbReference type="PANTHER" id="PTHR35851">
    <property type="entry name" value="CELL DIVISION PROTEIN FTSQ"/>
    <property type="match status" value="1"/>
</dbReference>
<evidence type="ECO:0000259" key="9">
    <source>
        <dbReference type="PROSITE" id="PS51779"/>
    </source>
</evidence>
<dbReference type="Pfam" id="PF08478">
    <property type="entry name" value="POTRA_1"/>
    <property type="match status" value="1"/>
</dbReference>
<keyword evidence="3 10" id="KW-0132">Cell division</keyword>
<keyword evidence="6" id="KW-0472">Membrane</keyword>
<dbReference type="Proteomes" id="UP001597375">
    <property type="component" value="Unassembled WGS sequence"/>
</dbReference>
<dbReference type="RefSeq" id="WP_386820993.1">
    <property type="nucleotide sequence ID" value="NZ_JBHUIT010000031.1"/>
</dbReference>
<evidence type="ECO:0000256" key="8">
    <source>
        <dbReference type="SAM" id="MobiDB-lite"/>
    </source>
</evidence>
<evidence type="ECO:0000313" key="11">
    <source>
        <dbReference type="Proteomes" id="UP001597375"/>
    </source>
</evidence>
<feature type="domain" description="POTRA" evidence="9">
    <location>
        <begin position="70"/>
        <end position="138"/>
    </location>
</feature>
<evidence type="ECO:0000313" key="10">
    <source>
        <dbReference type="EMBL" id="MFD2257661.1"/>
    </source>
</evidence>
<reference evidence="11" key="1">
    <citation type="journal article" date="2019" name="Int. J. Syst. Evol. Microbiol.">
        <title>The Global Catalogue of Microorganisms (GCM) 10K type strain sequencing project: providing services to taxonomists for standard genome sequencing and annotation.</title>
        <authorList>
            <consortium name="The Broad Institute Genomics Platform"/>
            <consortium name="The Broad Institute Genome Sequencing Center for Infectious Disease"/>
            <person name="Wu L."/>
            <person name="Ma J."/>
        </authorList>
    </citation>
    <scope>NUCLEOTIDE SEQUENCE [LARGE SCALE GENOMIC DNA]</scope>
    <source>
        <strain evidence="11">CGMCC 4.7106</strain>
    </source>
</reference>
<keyword evidence="2" id="KW-1003">Cell membrane</keyword>
<evidence type="ECO:0000256" key="3">
    <source>
        <dbReference type="ARBA" id="ARBA00022618"/>
    </source>
</evidence>
<protein>
    <submittedName>
        <fullName evidence="10">Cell division protein FtsQ/DivIB</fullName>
    </submittedName>
</protein>